<gene>
    <name evidence="1" type="ORF">SO694_00047215</name>
</gene>
<evidence type="ECO:0000313" key="2">
    <source>
        <dbReference type="Proteomes" id="UP001363151"/>
    </source>
</evidence>
<organism evidence="1 2">
    <name type="scientific">Aureococcus anophagefferens</name>
    <name type="common">Harmful bloom alga</name>
    <dbReference type="NCBI Taxonomy" id="44056"/>
    <lineage>
        <taxon>Eukaryota</taxon>
        <taxon>Sar</taxon>
        <taxon>Stramenopiles</taxon>
        <taxon>Ochrophyta</taxon>
        <taxon>Pelagophyceae</taxon>
        <taxon>Pelagomonadales</taxon>
        <taxon>Pelagomonadaceae</taxon>
        <taxon>Aureococcus</taxon>
    </lineage>
</organism>
<sequence length="536" mass="58348">MPLLALLAVAGARPIPLAARTRRISRDNSGATAAGLQTPVDLAGAALLPSTAALLRPLAVRGGSDGMWHLNDDAPPGDRGAADAADDDAGAPDWTELMAHARCASLVYYEASTIVASHERNRYGRAARSVEWRADGSAVARWIGTKRGDATLVVREIPSVGMRYFLRTELRPGLPPVQHLAIKGSDNLQNFKDDVDYAKELCGTCRVRFHRGFKRVADAVWADAEPYLLRNATLELSGHSLGGGAATIAAMRLAASGFVVKRVVSFGSPKVTNAHGCAAYAARVPLTRVLTADDPVPLLPTMDVKSHAFGFYRHFGDRLVLLDDDDRDGDGLPDDEAHGDDEADAARRRWLGERAAVLLSPTDATGEPRTKVARLGRGRYAAREDPRLAAARAAKHLDPSPWARLRDLALHQLDENFLLHAHHVSPFAHSMDAYETEVATRRVRSESLPWRAAGRRERPLKALKKRAPFLAVATVAFHRMFKWRRAIRLVRPKYLVMSFLFVGWTGGWSAGLLDKLPHAGVVEKHPLDAGDDAAPS</sequence>
<dbReference type="KEGG" id="aaf:AURANDRAFT_62653"/>
<keyword evidence="2" id="KW-1185">Reference proteome</keyword>
<accession>A0ABR1G7U1</accession>
<dbReference type="CDD" id="cd00519">
    <property type="entry name" value="Lipase_3"/>
    <property type="match status" value="1"/>
</dbReference>
<comment type="caution">
    <text evidence="1">The sequence shown here is derived from an EMBL/GenBank/DDBJ whole genome shotgun (WGS) entry which is preliminary data.</text>
</comment>
<name>A0ABR1G7U1_AURAN</name>
<dbReference type="EMBL" id="JBBJCI010000080">
    <property type="protein sequence ID" value="KAK7249305.1"/>
    <property type="molecule type" value="Genomic_DNA"/>
</dbReference>
<dbReference type="PANTHER" id="PTHR45856:SF24">
    <property type="entry name" value="FUNGAL LIPASE-LIKE DOMAIN-CONTAINING PROTEIN"/>
    <property type="match status" value="1"/>
</dbReference>
<proteinExistence type="predicted"/>
<reference evidence="1 2" key="1">
    <citation type="submission" date="2024-03" db="EMBL/GenBank/DDBJ databases">
        <title>Aureococcus anophagefferens CCMP1851 and Kratosvirus quantuckense: Draft genome of a second virus-susceptible host strain in the model system.</title>
        <authorList>
            <person name="Chase E."/>
            <person name="Truchon A.R."/>
            <person name="Schepens W."/>
            <person name="Wilhelm S.W."/>
        </authorList>
    </citation>
    <scope>NUCLEOTIDE SEQUENCE [LARGE SCALE GENOMIC DNA]</scope>
    <source>
        <strain evidence="1 2">CCMP1851</strain>
    </source>
</reference>
<dbReference type="SUPFAM" id="SSF53474">
    <property type="entry name" value="alpha/beta-Hydrolases"/>
    <property type="match status" value="1"/>
</dbReference>
<dbReference type="InterPro" id="IPR029058">
    <property type="entry name" value="AB_hydrolase_fold"/>
</dbReference>
<protein>
    <submittedName>
        <fullName evidence="1">Lipase</fullName>
    </submittedName>
</protein>
<evidence type="ECO:0000313" key="1">
    <source>
        <dbReference type="EMBL" id="KAK7249305.1"/>
    </source>
</evidence>
<dbReference type="InterPro" id="IPR002921">
    <property type="entry name" value="Fungal_lipase-type"/>
</dbReference>
<dbReference type="Proteomes" id="UP001363151">
    <property type="component" value="Unassembled WGS sequence"/>
</dbReference>
<dbReference type="PANTHER" id="PTHR45856">
    <property type="entry name" value="ALPHA/BETA-HYDROLASES SUPERFAMILY PROTEIN"/>
    <property type="match status" value="1"/>
</dbReference>
<dbReference type="Gene3D" id="3.40.50.1820">
    <property type="entry name" value="alpha/beta hydrolase"/>
    <property type="match status" value="1"/>
</dbReference>
<dbReference type="InterPro" id="IPR051218">
    <property type="entry name" value="Sec_MonoDiacylglyc_Lipase"/>
</dbReference>
<dbReference type="Pfam" id="PF01764">
    <property type="entry name" value="Lipase_3"/>
    <property type="match status" value="1"/>
</dbReference>
<dbReference type="GO" id="GO:0006629">
    <property type="term" value="P:lipid metabolic process"/>
    <property type="evidence" value="ECO:0007669"/>
    <property type="project" value="InterPro"/>
</dbReference>